<evidence type="ECO:0000313" key="10">
    <source>
        <dbReference type="Proteomes" id="UP001519343"/>
    </source>
</evidence>
<comment type="similarity">
    <text evidence="7">Belongs to the binding-protein-dependent transport system permease family.</text>
</comment>
<keyword evidence="3" id="KW-1003">Cell membrane</keyword>
<reference evidence="9 10" key="1">
    <citation type="submission" date="2021-03" db="EMBL/GenBank/DDBJ databases">
        <title>Genomic Encyclopedia of Type Strains, Phase IV (KMG-IV): sequencing the most valuable type-strain genomes for metagenomic binning, comparative biology and taxonomic classification.</title>
        <authorList>
            <person name="Goeker M."/>
        </authorList>
    </citation>
    <scope>NUCLEOTIDE SEQUENCE [LARGE SCALE GENOMIC DNA]</scope>
    <source>
        <strain evidence="9 10">DSM 24738</strain>
    </source>
</reference>
<feature type="transmembrane region" description="Helical" evidence="7">
    <location>
        <begin position="137"/>
        <end position="156"/>
    </location>
</feature>
<dbReference type="Proteomes" id="UP001519343">
    <property type="component" value="Unassembled WGS sequence"/>
</dbReference>
<gene>
    <name evidence="9" type="ORF">J2Z37_004515</name>
</gene>
<proteinExistence type="inferred from homology"/>
<dbReference type="Pfam" id="PF00528">
    <property type="entry name" value="BPD_transp_1"/>
    <property type="match status" value="1"/>
</dbReference>
<dbReference type="PANTHER" id="PTHR30151">
    <property type="entry name" value="ALKANE SULFONATE ABC TRANSPORTER-RELATED, MEMBRANE SUBUNIT"/>
    <property type="match status" value="1"/>
</dbReference>
<evidence type="ECO:0000256" key="3">
    <source>
        <dbReference type="ARBA" id="ARBA00022475"/>
    </source>
</evidence>
<sequence length="266" mass="29140">MRMQEVNTIRSIKYVGISIFTLLTFLAGWYFVAESGLVSPLFVPSPVRVWETFLAICFGEGYKGSSLWVHLGVSLYRIGLAFVLATLIAVPLGLVCGYSKTLQAMISPLVHFYRPLPPLAYYTVLVIWLGIGDASKVALLFFAGFAPIFISCQSAIEEINPSRVIVARTLGASTRQVFFHVIVPSCLPQIFTGLRTSLGFIYTTLVAAEMVAAISGVGWMVLDASKFLQSDVMFVGIILMGITGLLIDAVFNIIEKKIIPWKGRGE</sequence>
<keyword evidence="10" id="KW-1185">Reference proteome</keyword>
<evidence type="ECO:0000313" key="9">
    <source>
        <dbReference type="EMBL" id="MBP1934495.1"/>
    </source>
</evidence>
<feature type="transmembrane region" description="Helical" evidence="7">
    <location>
        <begin position="200"/>
        <end position="222"/>
    </location>
</feature>
<dbReference type="PANTHER" id="PTHR30151:SF25">
    <property type="entry name" value="TAURINE TRANSPORT SYSTEM PERMEASE PROTEIN TAUC"/>
    <property type="match status" value="1"/>
</dbReference>
<evidence type="ECO:0000256" key="7">
    <source>
        <dbReference type="RuleBase" id="RU363032"/>
    </source>
</evidence>
<dbReference type="PROSITE" id="PS50928">
    <property type="entry name" value="ABC_TM1"/>
    <property type="match status" value="1"/>
</dbReference>
<evidence type="ECO:0000256" key="4">
    <source>
        <dbReference type="ARBA" id="ARBA00022692"/>
    </source>
</evidence>
<comment type="subcellular location">
    <subcellularLocation>
        <location evidence="1 7">Cell membrane</location>
        <topology evidence="1 7">Multi-pass membrane protein</topology>
    </subcellularLocation>
</comment>
<dbReference type="InterPro" id="IPR035906">
    <property type="entry name" value="MetI-like_sf"/>
</dbReference>
<accession>A0ABS4GXA2</accession>
<evidence type="ECO:0000259" key="8">
    <source>
        <dbReference type="PROSITE" id="PS50928"/>
    </source>
</evidence>
<protein>
    <submittedName>
        <fullName evidence="9">Taurine transport system permease protein</fullName>
    </submittedName>
</protein>
<organism evidence="9 10">
    <name type="scientific">Ammoniphilus resinae</name>
    <dbReference type="NCBI Taxonomy" id="861532"/>
    <lineage>
        <taxon>Bacteria</taxon>
        <taxon>Bacillati</taxon>
        <taxon>Bacillota</taxon>
        <taxon>Bacilli</taxon>
        <taxon>Bacillales</taxon>
        <taxon>Paenibacillaceae</taxon>
        <taxon>Aneurinibacillus group</taxon>
        <taxon>Ammoniphilus</taxon>
    </lineage>
</organism>
<feature type="transmembrane region" description="Helical" evidence="7">
    <location>
        <begin position="12"/>
        <end position="32"/>
    </location>
</feature>
<evidence type="ECO:0000256" key="5">
    <source>
        <dbReference type="ARBA" id="ARBA00022989"/>
    </source>
</evidence>
<dbReference type="Gene3D" id="1.10.3720.10">
    <property type="entry name" value="MetI-like"/>
    <property type="match status" value="1"/>
</dbReference>
<keyword evidence="4 7" id="KW-0812">Transmembrane</keyword>
<name>A0ABS4GXA2_9BACL</name>
<feature type="transmembrane region" description="Helical" evidence="7">
    <location>
        <begin position="111"/>
        <end position="131"/>
    </location>
</feature>
<feature type="domain" description="ABC transmembrane type-1" evidence="8">
    <location>
        <begin position="71"/>
        <end position="251"/>
    </location>
</feature>
<feature type="transmembrane region" description="Helical" evidence="7">
    <location>
        <begin position="75"/>
        <end position="99"/>
    </location>
</feature>
<keyword evidence="2 7" id="KW-0813">Transport</keyword>
<evidence type="ECO:0000256" key="1">
    <source>
        <dbReference type="ARBA" id="ARBA00004651"/>
    </source>
</evidence>
<dbReference type="InterPro" id="IPR000515">
    <property type="entry name" value="MetI-like"/>
</dbReference>
<evidence type="ECO:0000256" key="6">
    <source>
        <dbReference type="ARBA" id="ARBA00023136"/>
    </source>
</evidence>
<dbReference type="EMBL" id="JAGGKT010000022">
    <property type="protein sequence ID" value="MBP1934495.1"/>
    <property type="molecule type" value="Genomic_DNA"/>
</dbReference>
<keyword evidence="5 7" id="KW-1133">Transmembrane helix</keyword>
<dbReference type="CDD" id="cd06261">
    <property type="entry name" value="TM_PBP2"/>
    <property type="match status" value="1"/>
</dbReference>
<evidence type="ECO:0000256" key="2">
    <source>
        <dbReference type="ARBA" id="ARBA00022448"/>
    </source>
</evidence>
<dbReference type="SUPFAM" id="SSF161098">
    <property type="entry name" value="MetI-like"/>
    <property type="match status" value="1"/>
</dbReference>
<feature type="transmembrane region" description="Helical" evidence="7">
    <location>
        <begin position="234"/>
        <end position="254"/>
    </location>
</feature>
<keyword evidence="6 7" id="KW-0472">Membrane</keyword>
<comment type="caution">
    <text evidence="9">The sequence shown here is derived from an EMBL/GenBank/DDBJ whole genome shotgun (WGS) entry which is preliminary data.</text>
</comment>